<sequence>MEDLKVHLDRVDTAPRHELSGRHFHIVVFDELELCKYSAQEAIAHGVTRINSGFTAKVLYEVIFPQHLRGETRYLKGPRFIDRNSRIFPDFLMEQDWHYKPGKLNGRPNILFAGRVGRVENKPYIYPECEKDRWFLDNPIRAHMPATLGFDEREPDRHGCVVFSLRPDYDTPRSRGLNCARSMTQSILGGEMDVLKFVFQYYGENVAMRHVNQPWRWMYLSQSEVVEPDFVKAIFGAAQAVLDQRSTYQCRNMLHDLLNTCGAPQQILESKRSIAGWKILEDKWRSDSSGKQLMPDEHRLNDNIRFEAEQSIPPSGSDRKDSTAVDNGDKKVMSRSETLADISDRLQGIRKDLDISNQLQAIEEDIVKWKTSGEHQP</sequence>
<feature type="compositionally biased region" description="Basic and acidic residues" evidence="1">
    <location>
        <begin position="317"/>
        <end position="334"/>
    </location>
</feature>
<evidence type="ECO:0000256" key="1">
    <source>
        <dbReference type="SAM" id="MobiDB-lite"/>
    </source>
</evidence>
<dbReference type="AlphaFoldDB" id="A0A4V4L215"/>
<gene>
    <name evidence="2" type="ORF">D6C84_01350</name>
</gene>
<evidence type="ECO:0000313" key="3">
    <source>
        <dbReference type="Proteomes" id="UP000310039"/>
    </source>
</evidence>
<reference evidence="2 3" key="1">
    <citation type="submission" date="2018-10" db="EMBL/GenBank/DDBJ databases">
        <title>Fifty Aureobasidium pullulans genomes reveal a recombining polyextremotolerant generalist.</title>
        <authorList>
            <person name="Gostincar C."/>
            <person name="Turk M."/>
            <person name="Zajc J."/>
            <person name="Gunde-Cimerman N."/>
        </authorList>
    </citation>
    <scope>NUCLEOTIDE SEQUENCE [LARGE SCALE GENOMIC DNA]</scope>
    <source>
        <strain evidence="2 3">EXF-3403</strain>
    </source>
</reference>
<feature type="region of interest" description="Disordered" evidence="1">
    <location>
        <begin position="308"/>
        <end position="338"/>
    </location>
</feature>
<name>A0A4V4L215_AURPU</name>
<protein>
    <submittedName>
        <fullName evidence="2">Uncharacterized protein</fullName>
    </submittedName>
</protein>
<organism evidence="2 3">
    <name type="scientific">Aureobasidium pullulans</name>
    <name type="common">Black yeast</name>
    <name type="synonym">Pullularia pullulans</name>
    <dbReference type="NCBI Taxonomy" id="5580"/>
    <lineage>
        <taxon>Eukaryota</taxon>
        <taxon>Fungi</taxon>
        <taxon>Dikarya</taxon>
        <taxon>Ascomycota</taxon>
        <taxon>Pezizomycotina</taxon>
        <taxon>Dothideomycetes</taxon>
        <taxon>Dothideomycetidae</taxon>
        <taxon>Dothideales</taxon>
        <taxon>Saccotheciaceae</taxon>
        <taxon>Aureobasidium</taxon>
    </lineage>
</organism>
<comment type="caution">
    <text evidence="2">The sequence shown here is derived from an EMBL/GenBank/DDBJ whole genome shotgun (WGS) entry which is preliminary data.</text>
</comment>
<accession>A0A4V4L215</accession>
<proteinExistence type="predicted"/>
<dbReference type="EMBL" id="QZBT01000011">
    <property type="protein sequence ID" value="THZ87876.1"/>
    <property type="molecule type" value="Genomic_DNA"/>
</dbReference>
<dbReference type="Proteomes" id="UP000310039">
    <property type="component" value="Unassembled WGS sequence"/>
</dbReference>
<evidence type="ECO:0000313" key="2">
    <source>
        <dbReference type="EMBL" id="THZ87876.1"/>
    </source>
</evidence>